<accession>A0A4P9XWJ1</accession>
<sequence length="289" mass="32235">MTDIVGHDSKQLFLYEKAQAELLHGLWQLVANRSTTVANIGQPAHIYRPAKAFLTLAAFVGLDDSAGDACPPESSTKVYGRVCRFFRALLADVEGRLGLVHYKLAVEWPAFQVVVIESTRTKAPPAGERCISCDTTTPGAGSRLDFPATNLHRVWLDAKARPMLIITPTRHCERLSQCTDDELATFWWTAARAMQQELGVGVDMLAGPAAGANAVIRRLTLNHGNARNIAHLHLKILVRQELWKKTLVHRWSDERRAQWDALDGGRVYRNWRVRELQALKAQAATPDTE</sequence>
<name>A0A4P9XWJ1_9FUNG</name>
<dbReference type="EMBL" id="KZ992441">
    <property type="protein sequence ID" value="RKP10678.1"/>
    <property type="molecule type" value="Genomic_DNA"/>
</dbReference>
<dbReference type="Proteomes" id="UP000271241">
    <property type="component" value="Unassembled WGS sequence"/>
</dbReference>
<dbReference type="AlphaFoldDB" id="A0A4P9XWJ1"/>
<proteinExistence type="predicted"/>
<evidence type="ECO:0008006" key="3">
    <source>
        <dbReference type="Google" id="ProtNLM"/>
    </source>
</evidence>
<gene>
    <name evidence="1" type="ORF">THASP1DRAFT_27517</name>
</gene>
<dbReference type="InterPro" id="IPR036265">
    <property type="entry name" value="HIT-like_sf"/>
</dbReference>
<evidence type="ECO:0000313" key="1">
    <source>
        <dbReference type="EMBL" id="RKP10678.1"/>
    </source>
</evidence>
<dbReference type="Gene3D" id="3.30.428.10">
    <property type="entry name" value="HIT-like"/>
    <property type="match status" value="1"/>
</dbReference>
<organism evidence="1 2">
    <name type="scientific">Thamnocephalis sphaerospora</name>
    <dbReference type="NCBI Taxonomy" id="78915"/>
    <lineage>
        <taxon>Eukaryota</taxon>
        <taxon>Fungi</taxon>
        <taxon>Fungi incertae sedis</taxon>
        <taxon>Zoopagomycota</taxon>
        <taxon>Zoopagomycotina</taxon>
        <taxon>Zoopagomycetes</taxon>
        <taxon>Zoopagales</taxon>
        <taxon>Sigmoideomycetaceae</taxon>
        <taxon>Thamnocephalis</taxon>
    </lineage>
</organism>
<keyword evidence="2" id="KW-1185">Reference proteome</keyword>
<evidence type="ECO:0000313" key="2">
    <source>
        <dbReference type="Proteomes" id="UP000271241"/>
    </source>
</evidence>
<protein>
    <recommendedName>
        <fullName evidence="3">HIT-like domain-containing protein</fullName>
    </recommendedName>
</protein>
<reference evidence="2" key="1">
    <citation type="journal article" date="2018" name="Nat. Microbiol.">
        <title>Leveraging single-cell genomics to expand the fungal tree of life.</title>
        <authorList>
            <person name="Ahrendt S.R."/>
            <person name="Quandt C.A."/>
            <person name="Ciobanu D."/>
            <person name="Clum A."/>
            <person name="Salamov A."/>
            <person name="Andreopoulos B."/>
            <person name="Cheng J.F."/>
            <person name="Woyke T."/>
            <person name="Pelin A."/>
            <person name="Henrissat B."/>
            <person name="Reynolds N.K."/>
            <person name="Benny G.L."/>
            <person name="Smith M.E."/>
            <person name="James T.Y."/>
            <person name="Grigoriev I.V."/>
        </authorList>
    </citation>
    <scope>NUCLEOTIDE SEQUENCE [LARGE SCALE GENOMIC DNA]</scope>
    <source>
        <strain evidence="2">RSA 1356</strain>
    </source>
</reference>
<dbReference type="OrthoDB" id="9973008at2759"/>